<name>A0A381S1E8_9ZZZZ</name>
<dbReference type="Gene3D" id="3.90.1150.10">
    <property type="entry name" value="Aspartate Aminotransferase, domain 1"/>
    <property type="match status" value="1"/>
</dbReference>
<evidence type="ECO:0000259" key="2">
    <source>
        <dbReference type="Pfam" id="PF00266"/>
    </source>
</evidence>
<evidence type="ECO:0000313" key="3">
    <source>
        <dbReference type="EMBL" id="SUZ97181.1"/>
    </source>
</evidence>
<organism evidence="3">
    <name type="scientific">marine metagenome</name>
    <dbReference type="NCBI Taxonomy" id="408172"/>
    <lineage>
        <taxon>unclassified sequences</taxon>
        <taxon>metagenomes</taxon>
        <taxon>ecological metagenomes</taxon>
    </lineage>
</organism>
<proteinExistence type="predicted"/>
<evidence type="ECO:0000256" key="1">
    <source>
        <dbReference type="ARBA" id="ARBA00022898"/>
    </source>
</evidence>
<reference evidence="3" key="1">
    <citation type="submission" date="2018-05" db="EMBL/GenBank/DDBJ databases">
        <authorList>
            <person name="Lanie J.A."/>
            <person name="Ng W.-L."/>
            <person name="Kazmierczak K.M."/>
            <person name="Andrzejewski T.M."/>
            <person name="Davidsen T.M."/>
            <person name="Wayne K.J."/>
            <person name="Tettelin H."/>
            <person name="Glass J.I."/>
            <person name="Rusch D."/>
            <person name="Podicherti R."/>
            <person name="Tsui H.-C.T."/>
            <person name="Winkler M.E."/>
        </authorList>
    </citation>
    <scope>NUCLEOTIDE SEQUENCE</scope>
</reference>
<gene>
    <name evidence="3" type="ORF">METZ01_LOCUS50035</name>
</gene>
<dbReference type="PANTHER" id="PTHR43092">
    <property type="entry name" value="L-CYSTEINE DESULFHYDRASE"/>
    <property type="match status" value="1"/>
</dbReference>
<accession>A0A381S1E8</accession>
<dbReference type="InterPro" id="IPR015424">
    <property type="entry name" value="PyrdxlP-dep_Trfase"/>
</dbReference>
<keyword evidence="1" id="KW-0663">Pyridoxal phosphate</keyword>
<dbReference type="InterPro" id="IPR000192">
    <property type="entry name" value="Aminotrans_V_dom"/>
</dbReference>
<dbReference type="InterPro" id="IPR015422">
    <property type="entry name" value="PyrdxlP-dep_Trfase_small"/>
</dbReference>
<dbReference type="InterPro" id="IPR015421">
    <property type="entry name" value="PyrdxlP-dep_Trfase_major"/>
</dbReference>
<dbReference type="EMBL" id="UINC01002485">
    <property type="protein sequence ID" value="SUZ97181.1"/>
    <property type="molecule type" value="Genomic_DNA"/>
</dbReference>
<sequence>VFEKYQYWQKELERQPVQFMQEDVYTHLKTARDSLSEFVGCESDDLFFVPNPTTAGNTVINSLDLKPGDEILTTDHEYGALIRAWEAYCTMSGTRLIQHDIPLPVTTHDKFTEHFWDGVTDRTKVIFISQVTSTTALIFPVHEICQRARERDILTIVDGAHVPGQIPLNISEMDPDVYIAACHKWLCAPKGSSFLYVRKSYQIKVKPLVVSWGSEGNDPSGSPFLLENQWQGTRDMSAFLTVPAAIEFQKKNNWNKLTVSCRHLVRETREHLDEYFTLNHLCPNTGEWLGQMASVELPIREPEKFKIALMKKYSIEVPVFLWKDKIFLRYSFNVYNSQQDAELLVYALRKLV</sequence>
<feature type="non-terminal residue" evidence="3">
    <location>
        <position position="1"/>
    </location>
</feature>
<dbReference type="SUPFAM" id="SSF53383">
    <property type="entry name" value="PLP-dependent transferases"/>
    <property type="match status" value="1"/>
</dbReference>
<dbReference type="Gene3D" id="3.40.640.10">
    <property type="entry name" value="Type I PLP-dependent aspartate aminotransferase-like (Major domain)"/>
    <property type="match status" value="1"/>
</dbReference>
<dbReference type="PANTHER" id="PTHR43092:SF2">
    <property type="entry name" value="HERCYNYLCYSTEINE SULFOXIDE LYASE"/>
    <property type="match status" value="1"/>
</dbReference>
<dbReference type="AlphaFoldDB" id="A0A381S1E8"/>
<protein>
    <recommendedName>
        <fullName evidence="2">Aminotransferase class V domain-containing protein</fullName>
    </recommendedName>
</protein>
<dbReference type="Pfam" id="PF00266">
    <property type="entry name" value="Aminotran_5"/>
    <property type="match status" value="1"/>
</dbReference>
<feature type="domain" description="Aminotransferase class V" evidence="2">
    <location>
        <begin position="17"/>
        <end position="344"/>
    </location>
</feature>